<organism evidence="2 3">
    <name type="scientific">Roseomonas mucosa</name>
    <dbReference type="NCBI Taxonomy" id="207340"/>
    <lineage>
        <taxon>Bacteria</taxon>
        <taxon>Pseudomonadati</taxon>
        <taxon>Pseudomonadota</taxon>
        <taxon>Alphaproteobacteria</taxon>
        <taxon>Acetobacterales</taxon>
        <taxon>Roseomonadaceae</taxon>
        <taxon>Roseomonas</taxon>
    </lineage>
</organism>
<dbReference type="EMBL" id="UGVN01000003">
    <property type="protein sequence ID" value="SUE95472.1"/>
    <property type="molecule type" value="Genomic_DNA"/>
</dbReference>
<protein>
    <submittedName>
        <fullName evidence="2">Uncharacterized protein</fullName>
    </submittedName>
</protein>
<evidence type="ECO:0000313" key="2">
    <source>
        <dbReference type="EMBL" id="SUE95472.1"/>
    </source>
</evidence>
<feature type="compositionally biased region" description="Pro residues" evidence="1">
    <location>
        <begin position="273"/>
        <end position="287"/>
    </location>
</feature>
<feature type="region of interest" description="Disordered" evidence="1">
    <location>
        <begin position="174"/>
        <end position="291"/>
    </location>
</feature>
<dbReference type="Proteomes" id="UP000254919">
    <property type="component" value="Unassembled WGS sequence"/>
</dbReference>
<feature type="compositionally biased region" description="Low complexity" evidence="1">
    <location>
        <begin position="7"/>
        <end position="16"/>
    </location>
</feature>
<dbReference type="RefSeq" id="WP_027297370.1">
    <property type="nucleotide sequence ID" value="NZ_CBCSHT010000052.1"/>
</dbReference>
<evidence type="ECO:0000256" key="1">
    <source>
        <dbReference type="SAM" id="MobiDB-lite"/>
    </source>
</evidence>
<dbReference type="AlphaFoldDB" id="A0A379PMH8"/>
<accession>A0A379PMH8</accession>
<feature type="compositionally biased region" description="Low complexity" evidence="1">
    <location>
        <begin position="224"/>
        <end position="258"/>
    </location>
</feature>
<name>A0A379PMH8_9PROT</name>
<feature type="compositionally biased region" description="Low complexity" evidence="1">
    <location>
        <begin position="175"/>
        <end position="195"/>
    </location>
</feature>
<evidence type="ECO:0000313" key="3">
    <source>
        <dbReference type="Proteomes" id="UP000254919"/>
    </source>
</evidence>
<reference evidence="2 3" key="1">
    <citation type="submission" date="2018-06" db="EMBL/GenBank/DDBJ databases">
        <authorList>
            <consortium name="Pathogen Informatics"/>
            <person name="Doyle S."/>
        </authorList>
    </citation>
    <scope>NUCLEOTIDE SEQUENCE [LARGE SCALE GENOMIC DNA]</scope>
    <source>
        <strain evidence="2 3">NCTC13291</strain>
    </source>
</reference>
<sequence length="478" mass="50698">MSTTLSDAPRPAARGPDPLRELFDRMNEVRATLSGHDPRLSRQIEEVTRLLHQPDVVRDEALRTRAAYAHQDFSRLAGPVGGVPEGLRAELGRLANSAPGLENERIRDLLREVPDLRDRRLAHDIRTLAVVTGKEGGDQYRPDVMDKVEALERRVMTLSPTFGSAAARHAQPDLAAGGPQATATPAAAASTARTPQPEEKPTVPASPLVQSSVSPGEGARAPRQPETGQQATQQPTPAPAAIRAAEGQAQPAQPALGARDAGPVERLVASMVPPRPASPPPWEPQPTPITERIGSYLANRADSKALETAEASGQRAVDALRGFAQGAGAAVMARINEAARSDPRSMEGVLAEMREGGRHAELRTQFNNALVQEKGLAAAYDAAASAVKQYGTDRQAAEAVILKRSEPAALAGRFERLDAAIGEAASHLPSRQEGKSVVDELGQKVAELVRRAADAVRNVFQQDHRQGVSAASSPSPSP</sequence>
<proteinExistence type="predicted"/>
<feature type="region of interest" description="Disordered" evidence="1">
    <location>
        <begin position="1"/>
        <end position="21"/>
    </location>
</feature>
<gene>
    <name evidence="2" type="ORF">NCTC13291_04359</name>
</gene>